<accession>A0A377JP59</accession>
<dbReference type="PROSITE" id="PS51257">
    <property type="entry name" value="PROKAR_LIPOPROTEIN"/>
    <property type="match status" value="1"/>
</dbReference>
<dbReference type="AlphaFoldDB" id="A0A377JP59"/>
<dbReference type="Pfam" id="PF03724">
    <property type="entry name" value="META"/>
    <property type="match status" value="1"/>
</dbReference>
<evidence type="ECO:0000313" key="3">
    <source>
        <dbReference type="Proteomes" id="UP000255335"/>
    </source>
</evidence>
<evidence type="ECO:0000259" key="1">
    <source>
        <dbReference type="Pfam" id="PF03724"/>
    </source>
</evidence>
<gene>
    <name evidence="2" type="ORF">NCTC12221_00223</name>
</gene>
<sequence length="137" mass="14797">MESIKSKVIAFGIFGALMVGCGQDSQKEIIAKWNLVSLNSNGTEISLDEPENPAFVTFDGSKLNGNAGCNAFFGNYTLKDKMLVVEGVGTTRKMCDEKSMAIEDSLIKVFADGSSELSINGDTLIIQKENTKATFKK</sequence>
<dbReference type="Proteomes" id="UP000255335">
    <property type="component" value="Unassembled WGS sequence"/>
</dbReference>
<dbReference type="PANTHER" id="PTHR35535:SF1">
    <property type="entry name" value="HEAT SHOCK PROTEIN HSLJ"/>
    <property type="match status" value="1"/>
</dbReference>
<dbReference type="InterPro" id="IPR005184">
    <property type="entry name" value="DUF306_Meta_HslJ"/>
</dbReference>
<organism evidence="2 3">
    <name type="scientific">Helicobacter cinaedi</name>
    <dbReference type="NCBI Taxonomy" id="213"/>
    <lineage>
        <taxon>Bacteria</taxon>
        <taxon>Pseudomonadati</taxon>
        <taxon>Campylobacterota</taxon>
        <taxon>Epsilonproteobacteria</taxon>
        <taxon>Campylobacterales</taxon>
        <taxon>Helicobacteraceae</taxon>
        <taxon>Helicobacter</taxon>
    </lineage>
</organism>
<dbReference type="InterPro" id="IPR038670">
    <property type="entry name" value="HslJ-like_sf"/>
</dbReference>
<dbReference type="EMBL" id="UGHZ01000001">
    <property type="protein sequence ID" value="STP08805.1"/>
    <property type="molecule type" value="Genomic_DNA"/>
</dbReference>
<evidence type="ECO:0000313" key="2">
    <source>
        <dbReference type="EMBL" id="STP08805.1"/>
    </source>
</evidence>
<dbReference type="InterPro" id="IPR053147">
    <property type="entry name" value="Hsp_HslJ-like"/>
</dbReference>
<dbReference type="RefSeq" id="WP_034588751.1">
    <property type="nucleotide sequence ID" value="NZ_UGHZ01000001.1"/>
</dbReference>
<name>A0A377JP59_9HELI</name>
<protein>
    <submittedName>
        <fullName evidence="2">Outer membrane protein</fullName>
    </submittedName>
</protein>
<reference evidence="2 3" key="1">
    <citation type="submission" date="2018-06" db="EMBL/GenBank/DDBJ databases">
        <authorList>
            <consortium name="Pathogen Informatics"/>
            <person name="Doyle S."/>
        </authorList>
    </citation>
    <scope>NUCLEOTIDE SEQUENCE [LARGE SCALE GENOMIC DNA]</scope>
    <source>
        <strain evidence="2 3">NCTC12221</strain>
    </source>
</reference>
<dbReference type="Gene3D" id="2.40.128.270">
    <property type="match status" value="1"/>
</dbReference>
<feature type="domain" description="DUF306" evidence="1">
    <location>
        <begin position="31"/>
        <end position="133"/>
    </location>
</feature>
<dbReference type="PANTHER" id="PTHR35535">
    <property type="entry name" value="HEAT SHOCK PROTEIN HSLJ"/>
    <property type="match status" value="1"/>
</dbReference>
<proteinExistence type="predicted"/>